<dbReference type="AlphaFoldDB" id="A0A841GUI4"/>
<dbReference type="InterPro" id="IPR018510">
    <property type="entry name" value="DAP_epimerase_AS"/>
</dbReference>
<feature type="binding site" evidence="8">
    <location>
        <begin position="181"/>
        <end position="182"/>
    </location>
    <ligand>
        <name>substrate</name>
    </ligand>
</feature>
<evidence type="ECO:0000256" key="7">
    <source>
        <dbReference type="ARBA" id="ARBA00051712"/>
    </source>
</evidence>
<comment type="caution">
    <text evidence="8">Lacks conserved residue(s) required for the propagation of feature annotation.</text>
</comment>
<dbReference type="Gene3D" id="3.10.310.10">
    <property type="entry name" value="Diaminopimelate Epimerase, Chain A, domain 1"/>
    <property type="match status" value="2"/>
</dbReference>
<evidence type="ECO:0000256" key="2">
    <source>
        <dbReference type="ARBA" id="ARBA00010219"/>
    </source>
</evidence>
<dbReference type="UniPathway" id="UPA00034">
    <property type="reaction ID" value="UER00025"/>
</dbReference>
<evidence type="ECO:0000256" key="4">
    <source>
        <dbReference type="ARBA" id="ARBA00022605"/>
    </source>
</evidence>
<evidence type="ECO:0000256" key="6">
    <source>
        <dbReference type="ARBA" id="ARBA00023235"/>
    </source>
</evidence>
<dbReference type="InterPro" id="IPR001653">
    <property type="entry name" value="DAP_epimerase_DapF"/>
</dbReference>
<feature type="active site" evidence="9">
    <location>
        <position position="67"/>
    </location>
</feature>
<reference evidence="10 11" key="1">
    <citation type="submission" date="2020-08" db="EMBL/GenBank/DDBJ databases">
        <title>Genomic Encyclopedia of Type Strains, Phase IV (KMG-IV): sequencing the most valuable type-strain genomes for metagenomic binning, comparative biology and taxonomic classification.</title>
        <authorList>
            <person name="Goeker M."/>
        </authorList>
    </citation>
    <scope>NUCLEOTIDE SEQUENCE [LARGE SCALE GENOMIC DNA]</scope>
    <source>
        <strain evidence="10 11">DSM 13481</strain>
    </source>
</reference>
<keyword evidence="5 8" id="KW-0457">Lysine biosynthesis</keyword>
<dbReference type="NCBIfam" id="TIGR00652">
    <property type="entry name" value="DapF"/>
    <property type="match status" value="1"/>
</dbReference>
<protein>
    <recommendedName>
        <fullName evidence="3 8">Diaminopimelate epimerase</fullName>
        <shortName evidence="8">DAP epimerase</shortName>
        <ecNumber evidence="3 8">5.1.1.7</ecNumber>
    </recommendedName>
    <alternativeName>
        <fullName evidence="8">PLP-independent amino acid racemase</fullName>
    </alternativeName>
</protein>
<keyword evidence="8" id="KW-0963">Cytoplasm</keyword>
<evidence type="ECO:0000256" key="9">
    <source>
        <dbReference type="PROSITE-ProRule" id="PRU10125"/>
    </source>
</evidence>
<keyword evidence="11" id="KW-1185">Reference proteome</keyword>
<dbReference type="GO" id="GO:0009089">
    <property type="term" value="P:lysine biosynthetic process via diaminopimelate"/>
    <property type="evidence" value="ECO:0007669"/>
    <property type="project" value="UniProtKB-UniRule"/>
</dbReference>
<comment type="catalytic activity">
    <reaction evidence="7 8">
        <text>(2S,6S)-2,6-diaminopimelate = meso-2,6-diaminopimelate</text>
        <dbReference type="Rhea" id="RHEA:15393"/>
        <dbReference type="ChEBI" id="CHEBI:57609"/>
        <dbReference type="ChEBI" id="CHEBI:57791"/>
        <dbReference type="EC" id="5.1.1.7"/>
    </reaction>
</comment>
<feature type="binding site" evidence="8">
    <location>
        <begin position="68"/>
        <end position="69"/>
    </location>
    <ligand>
        <name>substrate</name>
    </ligand>
</feature>
<organism evidence="10 11">
    <name type="scientific">Thermosipho japonicus</name>
    <dbReference type="NCBI Taxonomy" id="90323"/>
    <lineage>
        <taxon>Bacteria</taxon>
        <taxon>Thermotogati</taxon>
        <taxon>Thermotogota</taxon>
        <taxon>Thermotogae</taxon>
        <taxon>Thermotogales</taxon>
        <taxon>Fervidobacteriaceae</taxon>
        <taxon>Thermosipho</taxon>
    </lineage>
</organism>
<feature type="site" description="Could be important to modulate the pK values of the two catalytic cysteine residues" evidence="8">
    <location>
        <position position="181"/>
    </location>
</feature>
<evidence type="ECO:0000313" key="10">
    <source>
        <dbReference type="EMBL" id="MBB6063220.1"/>
    </source>
</evidence>
<comment type="subunit">
    <text evidence="8">Homodimer.</text>
</comment>
<dbReference type="SUPFAM" id="SSF54506">
    <property type="entry name" value="Diaminopimelate epimerase-like"/>
    <property type="match status" value="2"/>
</dbReference>
<keyword evidence="6 8" id="KW-0413">Isomerase</keyword>
<dbReference type="Pfam" id="PF01678">
    <property type="entry name" value="DAP_epimerase"/>
    <property type="match status" value="2"/>
</dbReference>
<comment type="function">
    <text evidence="8">Catalyzes the stereoinversion of LL-2,6-diaminopimelate (L,L-DAP) to meso-diaminopimelate (meso-DAP), a precursor of L-lysine and an essential component of the bacterial peptidoglycan.</text>
</comment>
<evidence type="ECO:0000313" key="11">
    <source>
        <dbReference type="Proteomes" id="UP000555828"/>
    </source>
</evidence>
<feature type="binding site" evidence="8">
    <location>
        <position position="58"/>
    </location>
    <ligand>
        <name>substrate</name>
    </ligand>
</feature>
<keyword evidence="4 8" id="KW-0028">Amino-acid biosynthesis</keyword>
<comment type="pathway">
    <text evidence="1 8">Amino-acid biosynthesis; L-lysine biosynthesis via DAP pathway; DL-2,6-diaminopimelate from LL-2,6-diaminopimelate: step 1/1.</text>
</comment>
<dbReference type="EC" id="5.1.1.7" evidence="3 8"/>
<feature type="binding site" evidence="8">
    <location>
        <begin position="192"/>
        <end position="193"/>
    </location>
    <ligand>
        <name>substrate</name>
    </ligand>
</feature>
<dbReference type="PROSITE" id="PS01326">
    <property type="entry name" value="DAP_EPIMERASE"/>
    <property type="match status" value="1"/>
</dbReference>
<dbReference type="HAMAP" id="MF_00197">
    <property type="entry name" value="DAP_epimerase"/>
    <property type="match status" value="1"/>
</dbReference>
<evidence type="ECO:0000256" key="5">
    <source>
        <dbReference type="ARBA" id="ARBA00023154"/>
    </source>
</evidence>
<feature type="binding site" evidence="8">
    <location>
        <position position="163"/>
    </location>
    <ligand>
        <name>substrate</name>
    </ligand>
</feature>
<feature type="active site" description="Proton donor" evidence="8">
    <location>
        <position position="67"/>
    </location>
</feature>
<sequence>MIVEKFTATGNSFIVCDILDSKLSDEEKSNFVLKNSKDRDGVIFAEKRDGQFFMDYFNKDGNRASFCGNGARTFLYYLMKKGYVKENFVKFNTYAGEITGKLTKNGVMIKMPAPNMPQKLTIDSFSGFLLNVGVPHFVIFVGNVENIDVSKIGKHLREKLNSNINFVQELDGKTIKIRTFERGVEAETLACGSGTTASAYVFNKNNLEKIEVKARGGTLFVHFLNDGIYLEGGVENV</sequence>
<comment type="caution">
    <text evidence="10">The sequence shown here is derived from an EMBL/GenBank/DDBJ whole genome shotgun (WGS) entry which is preliminary data.</text>
</comment>
<dbReference type="RefSeq" id="WP_184619818.1">
    <property type="nucleotide sequence ID" value="NZ_JACHEX010000005.1"/>
</dbReference>
<feature type="binding site" evidence="8">
    <location>
        <position position="11"/>
    </location>
    <ligand>
        <name>substrate</name>
    </ligand>
</feature>
<accession>A0A841GUI4</accession>
<name>A0A841GUI4_9BACT</name>
<comment type="subcellular location">
    <subcellularLocation>
        <location evidence="8">Cytoplasm</location>
    </subcellularLocation>
</comment>
<comment type="similarity">
    <text evidence="2 8">Belongs to the diaminopimelate epimerase family.</text>
</comment>
<evidence type="ECO:0000256" key="1">
    <source>
        <dbReference type="ARBA" id="ARBA00005196"/>
    </source>
</evidence>
<evidence type="ECO:0000256" key="3">
    <source>
        <dbReference type="ARBA" id="ARBA00013080"/>
    </source>
</evidence>
<evidence type="ECO:0000256" key="8">
    <source>
        <dbReference type="HAMAP-Rule" id="MF_00197"/>
    </source>
</evidence>
<dbReference type="Proteomes" id="UP000555828">
    <property type="component" value="Unassembled WGS sequence"/>
</dbReference>
<gene>
    <name evidence="8" type="primary">dapF</name>
    <name evidence="10" type="ORF">HNP65_001684</name>
</gene>
<dbReference type="EMBL" id="JACHEX010000005">
    <property type="protein sequence ID" value="MBB6063220.1"/>
    <property type="molecule type" value="Genomic_DNA"/>
</dbReference>
<dbReference type="PANTHER" id="PTHR31689">
    <property type="entry name" value="DIAMINOPIMELATE EPIMERASE, CHLOROPLASTIC"/>
    <property type="match status" value="1"/>
</dbReference>
<dbReference type="GO" id="GO:0005829">
    <property type="term" value="C:cytosol"/>
    <property type="evidence" value="ECO:0007669"/>
    <property type="project" value="TreeGrafter"/>
</dbReference>
<dbReference type="PANTHER" id="PTHR31689:SF0">
    <property type="entry name" value="DIAMINOPIMELATE EPIMERASE"/>
    <property type="match status" value="1"/>
</dbReference>
<dbReference type="GO" id="GO:0008837">
    <property type="term" value="F:diaminopimelate epimerase activity"/>
    <property type="evidence" value="ECO:0007669"/>
    <property type="project" value="UniProtKB-UniRule"/>
</dbReference>
<feature type="active site" description="Proton acceptor" evidence="8">
    <location>
        <position position="191"/>
    </location>
</feature>
<proteinExistence type="inferred from homology"/>
<feature type="site" description="Could be important to modulate the pK values of the two catalytic cysteine residues" evidence="8">
    <location>
        <position position="136"/>
    </location>
</feature>